<reference evidence="2" key="1">
    <citation type="submission" date="2018-02" db="EMBL/GenBank/DDBJ databases">
        <title>Rhizophora mucronata_Transcriptome.</title>
        <authorList>
            <person name="Meera S.P."/>
            <person name="Sreeshan A."/>
            <person name="Augustine A."/>
        </authorList>
    </citation>
    <scope>NUCLEOTIDE SEQUENCE</scope>
    <source>
        <tissue evidence="2">Leaf</tissue>
    </source>
</reference>
<evidence type="ECO:0000256" key="1">
    <source>
        <dbReference type="SAM" id="MobiDB-lite"/>
    </source>
</evidence>
<organism evidence="2">
    <name type="scientific">Rhizophora mucronata</name>
    <name type="common">Asiatic mangrove</name>
    <dbReference type="NCBI Taxonomy" id="61149"/>
    <lineage>
        <taxon>Eukaryota</taxon>
        <taxon>Viridiplantae</taxon>
        <taxon>Streptophyta</taxon>
        <taxon>Embryophyta</taxon>
        <taxon>Tracheophyta</taxon>
        <taxon>Spermatophyta</taxon>
        <taxon>Magnoliopsida</taxon>
        <taxon>eudicotyledons</taxon>
        <taxon>Gunneridae</taxon>
        <taxon>Pentapetalae</taxon>
        <taxon>rosids</taxon>
        <taxon>fabids</taxon>
        <taxon>Malpighiales</taxon>
        <taxon>Rhizophoraceae</taxon>
        <taxon>Rhizophora</taxon>
    </lineage>
</organism>
<feature type="region of interest" description="Disordered" evidence="1">
    <location>
        <begin position="1"/>
        <end position="21"/>
    </location>
</feature>
<sequence length="41" mass="4428">MVEWVGESDEDNEVGKAGSRECAPNELVKHEGAASLHAVLY</sequence>
<dbReference type="EMBL" id="GGEC01015049">
    <property type="protein sequence ID" value="MBW95532.1"/>
    <property type="molecule type" value="Transcribed_RNA"/>
</dbReference>
<dbReference type="AlphaFoldDB" id="A0A2P2JPW8"/>
<name>A0A2P2JPW8_RHIMU</name>
<proteinExistence type="predicted"/>
<evidence type="ECO:0000313" key="2">
    <source>
        <dbReference type="EMBL" id="MBW95532.1"/>
    </source>
</evidence>
<protein>
    <submittedName>
        <fullName evidence="2">Uncharacterized protein MANES_07G105200</fullName>
    </submittedName>
</protein>
<feature type="compositionally biased region" description="Acidic residues" evidence="1">
    <location>
        <begin position="1"/>
        <end position="12"/>
    </location>
</feature>
<accession>A0A2P2JPW8</accession>